<organism evidence="6 7">
    <name type="scientific">Nothophoma quercina</name>
    <dbReference type="NCBI Taxonomy" id="749835"/>
    <lineage>
        <taxon>Eukaryota</taxon>
        <taxon>Fungi</taxon>
        <taxon>Dikarya</taxon>
        <taxon>Ascomycota</taxon>
        <taxon>Pezizomycotina</taxon>
        <taxon>Dothideomycetes</taxon>
        <taxon>Pleosporomycetidae</taxon>
        <taxon>Pleosporales</taxon>
        <taxon>Pleosporineae</taxon>
        <taxon>Didymellaceae</taxon>
        <taxon>Nothophoma</taxon>
    </lineage>
</organism>
<dbReference type="InterPro" id="IPR016197">
    <property type="entry name" value="Chromo-like_dom_sf"/>
</dbReference>
<feature type="compositionally biased region" description="Polar residues" evidence="4">
    <location>
        <begin position="217"/>
        <end position="228"/>
    </location>
</feature>
<dbReference type="EMBL" id="JAKIXB020000002">
    <property type="protein sequence ID" value="KAL1610938.1"/>
    <property type="molecule type" value="Genomic_DNA"/>
</dbReference>
<accession>A0ABR3S351</accession>
<dbReference type="SUPFAM" id="SSF54160">
    <property type="entry name" value="Chromo domain-like"/>
    <property type="match status" value="1"/>
</dbReference>
<dbReference type="InterPro" id="IPR000953">
    <property type="entry name" value="Chromo/chromo_shadow_dom"/>
</dbReference>
<proteinExistence type="predicted"/>
<feature type="domain" description="Chromo" evidence="5">
    <location>
        <begin position="425"/>
        <end position="483"/>
    </location>
</feature>
<feature type="compositionally biased region" description="Basic residues" evidence="4">
    <location>
        <begin position="138"/>
        <end position="154"/>
    </location>
</feature>
<dbReference type="PANTHER" id="PTHR22812">
    <property type="entry name" value="CHROMOBOX PROTEIN"/>
    <property type="match status" value="1"/>
</dbReference>
<evidence type="ECO:0000313" key="6">
    <source>
        <dbReference type="EMBL" id="KAL1610938.1"/>
    </source>
</evidence>
<reference evidence="6 7" key="1">
    <citation type="submission" date="2024-02" db="EMBL/GenBank/DDBJ databases">
        <title>De novo assembly and annotation of 12 fungi associated with fruit tree decline syndrome in Ontario, Canada.</title>
        <authorList>
            <person name="Sulman M."/>
            <person name="Ellouze W."/>
            <person name="Ilyukhin E."/>
        </authorList>
    </citation>
    <scope>NUCLEOTIDE SEQUENCE [LARGE SCALE GENOMIC DNA]</scope>
    <source>
        <strain evidence="6 7">M97-236</strain>
    </source>
</reference>
<evidence type="ECO:0000259" key="5">
    <source>
        <dbReference type="PROSITE" id="PS50013"/>
    </source>
</evidence>
<evidence type="ECO:0000313" key="7">
    <source>
        <dbReference type="Proteomes" id="UP001521222"/>
    </source>
</evidence>
<dbReference type="PROSITE" id="PS50013">
    <property type="entry name" value="CHROMO_2"/>
    <property type="match status" value="1"/>
</dbReference>
<protein>
    <recommendedName>
        <fullName evidence="5">Chromo domain-containing protein</fullName>
    </recommendedName>
</protein>
<dbReference type="CDD" id="cd00024">
    <property type="entry name" value="CD_CSD"/>
    <property type="match status" value="1"/>
</dbReference>
<name>A0ABR3S351_9PLEO</name>
<evidence type="ECO:0000256" key="2">
    <source>
        <dbReference type="ARBA" id="ARBA00011353"/>
    </source>
</evidence>
<feature type="compositionally biased region" description="Basic residues" evidence="4">
    <location>
        <begin position="181"/>
        <end position="193"/>
    </location>
</feature>
<comment type="subunit">
    <text evidence="2">Component of the NuA4 histone acetyltransferase complex.</text>
</comment>
<feature type="compositionally biased region" description="Polar residues" evidence="4">
    <location>
        <begin position="300"/>
        <end position="309"/>
    </location>
</feature>
<evidence type="ECO:0000256" key="4">
    <source>
        <dbReference type="SAM" id="MobiDB-lite"/>
    </source>
</evidence>
<feature type="compositionally biased region" description="Gly residues" evidence="4">
    <location>
        <begin position="194"/>
        <end position="205"/>
    </location>
</feature>
<dbReference type="Gene3D" id="2.40.50.40">
    <property type="match status" value="1"/>
</dbReference>
<dbReference type="Pfam" id="PF00385">
    <property type="entry name" value="Chromo"/>
    <property type="match status" value="1"/>
</dbReference>
<comment type="subcellular location">
    <subcellularLocation>
        <location evidence="1">Nucleus</location>
    </subcellularLocation>
</comment>
<keyword evidence="7" id="KW-1185">Reference proteome</keyword>
<sequence>MIWEWETYTPSPAVYDNIWHIRQAPVTVTPHVPAACPIPDTRTRILERRQTEDGFGRNFYFVEITYLGGQEPTSTWVQSSDNSETDRSGTEVERVDVSRILQYVSQRELERFENEQFRIEAEAQAVADREEEEEQIRRRLTKNARTAGRGRGRGSKMLDGLGIDPELQPTASIGRSTTGRGRGRRRGRGRGSWRGRGGPVSGGMSRGELAKGEIEDSQPSQGYTQRPSTSRDEIAETSVESEEVDSEDDVPSPGLMRSAFVANSALPISPVQPHRPGPPAALRRSHPEVPDIGDTDTTSEDGSMSSAAMQLQFEGDFDDIAISESESVESDDEDSHRSRRRRTKSTESQQVRMFPPSSQIEDSESEGDSIPTELPSTIKANRYHPTLDTPSAAPPKLQNTVSMMATATSDSVADDDGDAEDAEEYVVESIIEHYHDDGRIYYLVKWEGYEDSYDWLPEEDLEGAAELVKDYNERVRGRKGQERAS</sequence>
<dbReference type="InterPro" id="IPR051219">
    <property type="entry name" value="Heterochromatin_chromo-domain"/>
</dbReference>
<keyword evidence="3" id="KW-0539">Nucleus</keyword>
<gene>
    <name evidence="6" type="ORF">SLS59_000575</name>
</gene>
<evidence type="ECO:0000256" key="3">
    <source>
        <dbReference type="ARBA" id="ARBA00023242"/>
    </source>
</evidence>
<feature type="compositionally biased region" description="Acidic residues" evidence="4">
    <location>
        <begin position="315"/>
        <end position="333"/>
    </location>
</feature>
<dbReference type="InterPro" id="IPR023780">
    <property type="entry name" value="Chromo_domain"/>
</dbReference>
<evidence type="ECO:0000256" key="1">
    <source>
        <dbReference type="ARBA" id="ARBA00004123"/>
    </source>
</evidence>
<feature type="region of interest" description="Disordered" evidence="4">
    <location>
        <begin position="123"/>
        <end position="401"/>
    </location>
</feature>
<feature type="compositionally biased region" description="Acidic residues" evidence="4">
    <location>
        <begin position="239"/>
        <end position="250"/>
    </location>
</feature>
<dbReference type="SMART" id="SM00298">
    <property type="entry name" value="CHROMO"/>
    <property type="match status" value="1"/>
</dbReference>
<comment type="caution">
    <text evidence="6">The sequence shown here is derived from an EMBL/GenBank/DDBJ whole genome shotgun (WGS) entry which is preliminary data.</text>
</comment>
<dbReference type="Proteomes" id="UP001521222">
    <property type="component" value="Unassembled WGS sequence"/>
</dbReference>